<keyword evidence="2" id="KW-1185">Reference proteome</keyword>
<dbReference type="EMBL" id="FMDN01000003">
    <property type="protein sequence ID" value="SCG42671.1"/>
    <property type="molecule type" value="Genomic_DNA"/>
</dbReference>
<proteinExistence type="predicted"/>
<gene>
    <name evidence="1" type="ORF">GA0070560_103330</name>
</gene>
<protein>
    <submittedName>
        <fullName evidence="1">Uncharacterized protein</fullName>
    </submittedName>
</protein>
<name>A0A1C5HB27_9ACTN</name>
<dbReference type="Proteomes" id="UP000199408">
    <property type="component" value="Unassembled WGS sequence"/>
</dbReference>
<accession>A0A1C5HB27</accession>
<dbReference type="AlphaFoldDB" id="A0A1C5HB27"/>
<dbReference type="RefSeq" id="WP_281183672.1">
    <property type="nucleotide sequence ID" value="NZ_FMDN01000003.1"/>
</dbReference>
<organism evidence="1 2">
    <name type="scientific">Micromonospora halophytica</name>
    <dbReference type="NCBI Taxonomy" id="47864"/>
    <lineage>
        <taxon>Bacteria</taxon>
        <taxon>Bacillati</taxon>
        <taxon>Actinomycetota</taxon>
        <taxon>Actinomycetes</taxon>
        <taxon>Micromonosporales</taxon>
        <taxon>Micromonosporaceae</taxon>
        <taxon>Micromonospora</taxon>
    </lineage>
</organism>
<evidence type="ECO:0000313" key="1">
    <source>
        <dbReference type="EMBL" id="SCG42671.1"/>
    </source>
</evidence>
<sequence length="44" mass="4736">MVQNEHCGGLKCKIAGVGGVAAAKDEIREPGKNLGRRKVVELFR</sequence>
<reference evidence="2" key="1">
    <citation type="submission" date="2016-06" db="EMBL/GenBank/DDBJ databases">
        <authorList>
            <person name="Varghese N."/>
        </authorList>
    </citation>
    <scope>NUCLEOTIDE SEQUENCE [LARGE SCALE GENOMIC DNA]</scope>
    <source>
        <strain evidence="2">DSM 43171</strain>
    </source>
</reference>
<evidence type="ECO:0000313" key="2">
    <source>
        <dbReference type="Proteomes" id="UP000199408"/>
    </source>
</evidence>